<organism evidence="7 8">
    <name type="scientific">Caenorhabditis briggsae</name>
    <dbReference type="NCBI Taxonomy" id="6238"/>
    <lineage>
        <taxon>Eukaryota</taxon>
        <taxon>Metazoa</taxon>
        <taxon>Ecdysozoa</taxon>
        <taxon>Nematoda</taxon>
        <taxon>Chromadorea</taxon>
        <taxon>Rhabditida</taxon>
        <taxon>Rhabditina</taxon>
        <taxon>Rhabditomorpha</taxon>
        <taxon>Rhabditoidea</taxon>
        <taxon>Rhabditidae</taxon>
        <taxon>Peloderinae</taxon>
        <taxon>Caenorhabditis</taxon>
    </lineage>
</organism>
<sequence>MVPNVLAFSGLPVMKYAENVMKTYCQSIAIGLTSLVSIFLGERLLTLHLIFGFLLVTSSVVVYSLFPATPPTLSAYHKLEQQEEEFLKISSDDVEDEEDHIFGAVGEEKVAALSI</sequence>
<dbReference type="GO" id="GO:0000139">
    <property type="term" value="C:Golgi membrane"/>
    <property type="evidence" value="ECO:0007669"/>
    <property type="project" value="InterPro"/>
</dbReference>
<feature type="transmembrane region" description="Helical" evidence="6">
    <location>
        <begin position="47"/>
        <end position="66"/>
    </location>
</feature>
<keyword evidence="8" id="KW-1185">Reference proteome</keyword>
<keyword evidence="4 6" id="KW-1133">Transmembrane helix</keyword>
<dbReference type="Proteomes" id="UP000829354">
    <property type="component" value="Chromosome IV"/>
</dbReference>
<dbReference type="AlphaFoldDB" id="A0AAE9ERL5"/>
<keyword evidence="2" id="KW-0813">Transport</keyword>
<evidence type="ECO:0000256" key="1">
    <source>
        <dbReference type="ARBA" id="ARBA00004141"/>
    </source>
</evidence>
<evidence type="ECO:0000256" key="6">
    <source>
        <dbReference type="SAM" id="Phobius"/>
    </source>
</evidence>
<evidence type="ECO:0000313" key="7">
    <source>
        <dbReference type="EMBL" id="UMM27133.1"/>
    </source>
</evidence>
<accession>A0AAE9ERL5</accession>
<keyword evidence="3 6" id="KW-0812">Transmembrane</keyword>
<keyword evidence="2" id="KW-0762">Sugar transport</keyword>
<protein>
    <submittedName>
        <fullName evidence="7">Uncharacterized protein</fullName>
    </submittedName>
</protein>
<evidence type="ECO:0000313" key="8">
    <source>
        <dbReference type="Proteomes" id="UP000829354"/>
    </source>
</evidence>
<feature type="transmembrane region" description="Helical" evidence="6">
    <location>
        <begin position="20"/>
        <end position="40"/>
    </location>
</feature>
<evidence type="ECO:0000256" key="5">
    <source>
        <dbReference type="ARBA" id="ARBA00023136"/>
    </source>
</evidence>
<name>A0AAE9ERL5_CAEBR</name>
<evidence type="ECO:0000256" key="2">
    <source>
        <dbReference type="ARBA" id="ARBA00022597"/>
    </source>
</evidence>
<reference evidence="7 8" key="1">
    <citation type="submission" date="2022-04" db="EMBL/GenBank/DDBJ databases">
        <title>Chromosome-level reference genomes for two strains of Caenorhabditis briggsae: an improved platform for comparative genomics.</title>
        <authorList>
            <person name="Stevens L."/>
            <person name="Andersen E."/>
        </authorList>
    </citation>
    <scope>NUCLEOTIDE SEQUENCE [LARGE SCALE GENOMIC DNA]</scope>
    <source>
        <strain evidence="7">VX34</strain>
        <tissue evidence="7">Whole-organism</tissue>
    </source>
</reference>
<dbReference type="InterPro" id="IPR007271">
    <property type="entry name" value="Nuc_sug_transpt"/>
</dbReference>
<comment type="subcellular location">
    <subcellularLocation>
        <location evidence="1">Membrane</location>
        <topology evidence="1">Multi-pass membrane protein</topology>
    </subcellularLocation>
</comment>
<gene>
    <name evidence="7" type="ORF">L5515_010553</name>
</gene>
<evidence type="ECO:0000256" key="4">
    <source>
        <dbReference type="ARBA" id="ARBA00022989"/>
    </source>
</evidence>
<dbReference type="Pfam" id="PF04142">
    <property type="entry name" value="Nuc_sug_transp"/>
    <property type="match status" value="1"/>
</dbReference>
<proteinExistence type="predicted"/>
<evidence type="ECO:0000256" key="3">
    <source>
        <dbReference type="ARBA" id="ARBA00022692"/>
    </source>
</evidence>
<keyword evidence="5 6" id="KW-0472">Membrane</keyword>
<dbReference type="GO" id="GO:0015165">
    <property type="term" value="F:pyrimidine nucleotide-sugar transmembrane transporter activity"/>
    <property type="evidence" value="ECO:0007669"/>
    <property type="project" value="InterPro"/>
</dbReference>
<dbReference type="EMBL" id="CP092623">
    <property type="protein sequence ID" value="UMM27133.1"/>
    <property type="molecule type" value="Genomic_DNA"/>
</dbReference>